<dbReference type="InterPro" id="IPR010182">
    <property type="entry name" value="ArgE/DapE"/>
</dbReference>
<comment type="similarity">
    <text evidence="3">Belongs to the peptidase M20A family.</text>
</comment>
<organism evidence="9 10">
    <name type="scientific">Staphylococcus epidermidis (strain ATCC 12228 / FDA PCI 1200)</name>
    <dbReference type="NCBI Taxonomy" id="176280"/>
    <lineage>
        <taxon>Bacteria</taxon>
        <taxon>Bacillati</taxon>
        <taxon>Bacillota</taxon>
        <taxon>Bacilli</taxon>
        <taxon>Bacillales</taxon>
        <taxon>Staphylococcaceae</taxon>
        <taxon>Staphylococcus</taxon>
    </lineage>
</organism>
<dbReference type="Gene3D" id="3.30.70.360">
    <property type="match status" value="1"/>
</dbReference>
<dbReference type="KEGG" id="sep:SE_2035"/>
<reference evidence="9 10" key="1">
    <citation type="journal article" date="2003" name="Mol. Microbiol.">
        <title>Genome-based analysis of virulence genes in a non-biofilm-forming Staphylococcus epidermidis strain (ATCC 12228).</title>
        <authorList>
            <person name="Zhang Y.Q."/>
            <person name="Ren S.X."/>
            <person name="Li H.L."/>
            <person name="Wang Y.X."/>
            <person name="Fu G."/>
            <person name="Yang J."/>
            <person name="Qin Z.Q."/>
            <person name="Miao Y.G."/>
            <person name="Wang W.Y."/>
            <person name="Chen R.S."/>
            <person name="Shen Y."/>
            <person name="Chen Z."/>
            <person name="Yuan Z.H."/>
            <person name="Zhao G.P."/>
            <person name="Qu D."/>
            <person name="Danchin A."/>
            <person name="Wen Y.M."/>
        </authorList>
    </citation>
    <scope>NUCLEOTIDE SEQUENCE [LARGE SCALE GENOMIC DNA]</scope>
    <source>
        <strain evidence="10">ATCC 12228 / FDA PCI 1200</strain>
    </source>
</reference>
<evidence type="ECO:0000256" key="7">
    <source>
        <dbReference type="ARBA" id="ARBA00023285"/>
    </source>
</evidence>
<comment type="cofactor">
    <cofactor evidence="1">
        <name>Co(2+)</name>
        <dbReference type="ChEBI" id="CHEBI:48828"/>
    </cofactor>
</comment>
<dbReference type="PATRIC" id="fig|176280.10.peg.1988"/>
<dbReference type="SUPFAM" id="SSF53187">
    <property type="entry name" value="Zn-dependent exopeptidases"/>
    <property type="match status" value="1"/>
</dbReference>
<feature type="domain" description="Peptidase M20 dimerisation" evidence="8">
    <location>
        <begin position="198"/>
        <end position="297"/>
    </location>
</feature>
<dbReference type="OrthoDB" id="9792335at2"/>
<name>A0A0H2VI32_STAES</name>
<evidence type="ECO:0000256" key="2">
    <source>
        <dbReference type="ARBA" id="ARBA00001947"/>
    </source>
</evidence>
<dbReference type="InterPro" id="IPR002933">
    <property type="entry name" value="Peptidase_M20"/>
</dbReference>
<protein>
    <submittedName>
        <fullName evidence="9">Succinyl-diaminopimelate desuccinylase</fullName>
    </submittedName>
</protein>
<dbReference type="GO" id="GO:0046872">
    <property type="term" value="F:metal ion binding"/>
    <property type="evidence" value="ECO:0007669"/>
    <property type="project" value="UniProtKB-KW"/>
</dbReference>
<sequence length="418" mass="46752">MGYQLDKRQFEILDMLVRFNTESPPGRNTDPLQDEIETLLKQLDFSIQREQLYDNDSVIVATLKGHNPKAPKLILNGHVDVASVDDDQYWQYPPFKLTNKDEWLYGRGVSDMKGGMSSLFYVLEQLHQAGQRPEGDIIVQSVVGEEVGEAGTKRACEIGPKGDLALVLDTSENQALGQGGVITGWITVKSKNTIHDGARSQTIHAGGGLFGASAIEKMTKVIQSLNELERHWGVMKKSPGMPPGANTINPAVIEGGRHPAFIADECRLWITVHYLPNESYESVVNEIERYLNKVAEADVWLRENPLEFEWGGTSMIEDKGEIFPSFTVPTHHPGFKQLEEAHEHIHNKKLEHGMSTTVTDGGWTAHFGIPTILYGPGSLEEAHSVDEKIKAKELAQYSDVLYTFLKEWYEHPQSYKSS</sequence>
<evidence type="ECO:0000313" key="10">
    <source>
        <dbReference type="Proteomes" id="UP000001411"/>
    </source>
</evidence>
<evidence type="ECO:0000256" key="5">
    <source>
        <dbReference type="ARBA" id="ARBA00022801"/>
    </source>
</evidence>
<dbReference type="GO" id="GO:0016787">
    <property type="term" value="F:hydrolase activity"/>
    <property type="evidence" value="ECO:0007669"/>
    <property type="project" value="UniProtKB-KW"/>
</dbReference>
<proteinExistence type="inferred from homology"/>
<dbReference type="eggNOG" id="COG0624">
    <property type="taxonomic scope" value="Bacteria"/>
</dbReference>
<keyword evidence="5" id="KW-0378">Hydrolase</keyword>
<dbReference type="NCBIfam" id="TIGR01910">
    <property type="entry name" value="DapE-ArgE"/>
    <property type="match status" value="1"/>
</dbReference>
<dbReference type="Pfam" id="PF01546">
    <property type="entry name" value="Peptidase_M20"/>
    <property type="match status" value="1"/>
</dbReference>
<evidence type="ECO:0000313" key="9">
    <source>
        <dbReference type="EMBL" id="AAO05676.1"/>
    </source>
</evidence>
<evidence type="ECO:0000256" key="4">
    <source>
        <dbReference type="ARBA" id="ARBA00022723"/>
    </source>
</evidence>
<comment type="cofactor">
    <cofactor evidence="2">
        <name>Zn(2+)</name>
        <dbReference type="ChEBI" id="CHEBI:29105"/>
    </cofactor>
</comment>
<dbReference type="InterPro" id="IPR011650">
    <property type="entry name" value="Peptidase_M20_dimer"/>
</dbReference>
<evidence type="ECO:0000256" key="6">
    <source>
        <dbReference type="ARBA" id="ARBA00022833"/>
    </source>
</evidence>
<dbReference type="Proteomes" id="UP000001411">
    <property type="component" value="Chromosome"/>
</dbReference>
<keyword evidence="6" id="KW-0862">Zinc</keyword>
<keyword evidence="7" id="KW-0170">Cobalt</keyword>
<dbReference type="RefSeq" id="WP_002438217.1">
    <property type="nucleotide sequence ID" value="NC_004461.1"/>
</dbReference>
<evidence type="ECO:0000256" key="3">
    <source>
        <dbReference type="ARBA" id="ARBA00006247"/>
    </source>
</evidence>
<dbReference type="Gene3D" id="3.40.630.10">
    <property type="entry name" value="Zn peptidases"/>
    <property type="match status" value="2"/>
</dbReference>
<dbReference type="InterPro" id="IPR050072">
    <property type="entry name" value="Peptidase_M20A"/>
</dbReference>
<evidence type="ECO:0000256" key="1">
    <source>
        <dbReference type="ARBA" id="ARBA00001941"/>
    </source>
</evidence>
<dbReference type="NCBIfam" id="NF006370">
    <property type="entry name" value="PRK08596.1"/>
    <property type="match status" value="1"/>
</dbReference>
<gene>
    <name evidence="9" type="ordered locus">SE_2035</name>
</gene>
<evidence type="ECO:0000259" key="8">
    <source>
        <dbReference type="Pfam" id="PF07687"/>
    </source>
</evidence>
<dbReference type="PANTHER" id="PTHR43808">
    <property type="entry name" value="ACETYLORNITHINE DEACETYLASE"/>
    <property type="match status" value="1"/>
</dbReference>
<keyword evidence="4" id="KW-0479">Metal-binding</keyword>
<dbReference type="Pfam" id="PF07687">
    <property type="entry name" value="M20_dimer"/>
    <property type="match status" value="1"/>
</dbReference>
<dbReference type="InterPro" id="IPR036264">
    <property type="entry name" value="Bact_exopeptidase_dim_dom"/>
</dbReference>
<accession>A0A0H2VI32</accession>
<dbReference type="SUPFAM" id="SSF55031">
    <property type="entry name" value="Bacterial exopeptidase dimerisation domain"/>
    <property type="match status" value="1"/>
</dbReference>
<dbReference type="PANTHER" id="PTHR43808:SF24">
    <property type="entry name" value="N-FORMYL-4-AMINO-5-AMINOMETHYL-2-METHYLPYRIMIDINE DEFORMYLASE"/>
    <property type="match status" value="1"/>
</dbReference>
<dbReference type="HOGENOM" id="CLU_021802_0_2_9"/>
<dbReference type="AlphaFoldDB" id="A0A0H2VI32"/>
<dbReference type="EMBL" id="AE015929">
    <property type="protein sequence ID" value="AAO05676.1"/>
    <property type="molecule type" value="Genomic_DNA"/>
</dbReference>